<protein>
    <submittedName>
        <fullName evidence="2">Uncharacterized protein</fullName>
    </submittedName>
</protein>
<evidence type="ECO:0000313" key="2">
    <source>
        <dbReference type="EMBL" id="ELU38834.1"/>
    </source>
</evidence>
<reference evidence="2 3" key="1">
    <citation type="journal article" date="2013" name="Nat. Commun.">
        <title>The evolution and pathogenic mechanisms of the rice sheath blight pathogen.</title>
        <authorList>
            <person name="Zheng A."/>
            <person name="Lin R."/>
            <person name="Xu L."/>
            <person name="Qin P."/>
            <person name="Tang C."/>
            <person name="Ai P."/>
            <person name="Zhang D."/>
            <person name="Liu Y."/>
            <person name="Sun Z."/>
            <person name="Feng H."/>
            <person name="Wang Y."/>
            <person name="Chen Y."/>
            <person name="Liang X."/>
            <person name="Fu R."/>
            <person name="Li Q."/>
            <person name="Zhang J."/>
            <person name="Yu X."/>
            <person name="Xie Z."/>
            <person name="Ding L."/>
            <person name="Guan P."/>
            <person name="Tang J."/>
            <person name="Liang Y."/>
            <person name="Wang S."/>
            <person name="Deng Q."/>
            <person name="Li S."/>
            <person name="Zhu J."/>
            <person name="Wang L."/>
            <person name="Liu H."/>
            <person name="Li P."/>
        </authorList>
    </citation>
    <scope>NUCLEOTIDE SEQUENCE [LARGE SCALE GENOMIC DNA]</scope>
    <source>
        <strain evidence="3">AG-1 IA</strain>
    </source>
</reference>
<proteinExistence type="predicted"/>
<organism evidence="2 3">
    <name type="scientific">Thanatephorus cucumeris (strain AG1-IA)</name>
    <name type="common">Rice sheath blight fungus</name>
    <name type="synonym">Rhizoctonia solani</name>
    <dbReference type="NCBI Taxonomy" id="983506"/>
    <lineage>
        <taxon>Eukaryota</taxon>
        <taxon>Fungi</taxon>
        <taxon>Dikarya</taxon>
        <taxon>Basidiomycota</taxon>
        <taxon>Agaricomycotina</taxon>
        <taxon>Agaricomycetes</taxon>
        <taxon>Cantharellales</taxon>
        <taxon>Ceratobasidiaceae</taxon>
        <taxon>Rhizoctonia</taxon>
        <taxon>Rhizoctonia solani AG-1</taxon>
    </lineage>
</organism>
<gene>
    <name evidence="2" type="ORF">AG1IA_07139</name>
</gene>
<feature type="compositionally biased region" description="Polar residues" evidence="1">
    <location>
        <begin position="643"/>
        <end position="656"/>
    </location>
</feature>
<dbReference type="EMBL" id="AFRT01002035">
    <property type="protein sequence ID" value="ELU38834.1"/>
    <property type="molecule type" value="Genomic_DNA"/>
</dbReference>
<dbReference type="OrthoDB" id="3133224at2759"/>
<dbReference type="AlphaFoldDB" id="L8WR64"/>
<keyword evidence="3" id="KW-1185">Reference proteome</keyword>
<dbReference type="HOGENOM" id="CLU_007429_0_0_1"/>
<comment type="caution">
    <text evidence="2">The sequence shown here is derived from an EMBL/GenBank/DDBJ whole genome shotgun (WGS) entry which is preliminary data.</text>
</comment>
<feature type="compositionally biased region" description="Low complexity" evidence="1">
    <location>
        <begin position="946"/>
        <end position="960"/>
    </location>
</feature>
<accession>L8WR64</accession>
<dbReference type="Proteomes" id="UP000011668">
    <property type="component" value="Unassembled WGS sequence"/>
</dbReference>
<feature type="region of interest" description="Disordered" evidence="1">
    <location>
        <begin position="618"/>
        <end position="683"/>
    </location>
</feature>
<name>L8WR64_THACA</name>
<feature type="region of interest" description="Disordered" evidence="1">
    <location>
        <begin position="944"/>
        <end position="963"/>
    </location>
</feature>
<sequence length="1223" mass="135443">MRLYVKVSTGHLCPGGSAFILTLGGLCHLVTEIDLRRPLTSFIMESRRQYYDYPPCGYIPSQHIPYEPYSPPAVVPGHLNQDILMALPPPVDGTHDPLSSPLTPLSETSDGLPIPEDEAAIPMIEFSTQWNNRREAQWDIVGPKRGTQSSLSAPDPTARGPPQMWAENIYDAQDVLPYFSVGQTILASKTPRALARSVLLTRNLLTPRLVTDDTFRRVRYKLQLNRPKKWKPPGETGKLANVDCSPMDPIQFRKLKGCYEAGVPVRVLATGDFPSLPTPRETEAPDAVRNHHWQDGVVMLGFFWIKKVEASVLFDSLDNFLTKCVEQKVEHVSENVDLETGKCSGRSKWELELKSCNINEHPQPWWCPLNEEAQKGNALFNSHLEDDDNALELGNAHKRRRVDANNSSGYWGGTPVQADPVYTYENGDRLRVEATPGPFLDPMLIDPLSGPPSYPSSTGGIPAPGVANQMDIDHSVFHSPPPEIHPYHLGLSLDPLEGTENCLVRAPKVRASLLLGWHCSSCGRLNSRRKWSQIQTCPLCKTPSKFVSPQWHRRAHTEAAGPIGTLFRLDDGGHQAKTGLHQMAFRNEKTGLTFVEYWLAEAPMPILAELKRIASISQRKARGKASLPKGTEIPEPKPIPSAGPSTLDFNPGTSLPTAIPESKPQTSGSKPGVHPDGLALVRRRDPGGSRVVFSEDTRMLFMQITCPQNSSSLESADQIFSGFAADVPMERQENSTSYKTGASTLSCHYTYLAGSGTHIMHTSSPAVDWEYVPTCVYDAHALLVDHQAHTIFSGNDTIREFNQSLFILGNGSVGTNTFRVRPEDGPTGYMVFGASCSIEILVGNGENVKRTTKGEATRRAEVLLAHGDALMTMPLEGDPPMEMRVKRTGLAIVVIARHVSPDYIHGKTVKVVPQKEHLPVIKKLPAPAKRDVTPAKRKAYEPDVFNPRMMNNPNLRPRNMSSTTVDSTRVGYRVLACNLAVLCWVVPRVTSARASGNLGISQGFATFASVRISYAHIPPDFVCPIAALLNPGDVNLISIERGVHASSTDLPTRFGPELLADPQRTHTWEVRIREELPEVPCITPQRLRLRWSVHAPWSRFSGHVLWPRVRHTTRMCREQIVIMFAAWGYLHDWSFVDLPDKRSPDILWDCQGARGAAFYSNNKICIGGVRQFGQKGTLGRNQRSDVCLVKLVEVGESWPRSSRAAPSVIYAHTLYVSINIRTA</sequence>
<evidence type="ECO:0000313" key="3">
    <source>
        <dbReference type="Proteomes" id="UP000011668"/>
    </source>
</evidence>
<evidence type="ECO:0000256" key="1">
    <source>
        <dbReference type="SAM" id="MobiDB-lite"/>
    </source>
</evidence>